<keyword evidence="4" id="KW-1185">Reference proteome</keyword>
<dbReference type="Gene3D" id="3.40.525.10">
    <property type="entry name" value="CRAL-TRIO lipid binding domain"/>
    <property type="match status" value="1"/>
</dbReference>
<evidence type="ECO:0000259" key="2">
    <source>
        <dbReference type="PROSITE" id="PS50191"/>
    </source>
</evidence>
<evidence type="ECO:0000256" key="1">
    <source>
        <dbReference type="SAM" id="MobiDB-lite"/>
    </source>
</evidence>
<dbReference type="PANTHER" id="PTHR45824:SF29">
    <property type="entry name" value="GH16843P"/>
    <property type="match status" value="1"/>
</dbReference>
<dbReference type="PANTHER" id="PTHR45824">
    <property type="entry name" value="GH16843P"/>
    <property type="match status" value="1"/>
</dbReference>
<dbReference type="AlphaFoldDB" id="A0A8H5BZX1"/>
<dbReference type="OrthoDB" id="75724at2759"/>
<dbReference type="CDD" id="cd00170">
    <property type="entry name" value="SEC14"/>
    <property type="match status" value="1"/>
</dbReference>
<feature type="domain" description="CRAL-TRIO" evidence="2">
    <location>
        <begin position="108"/>
        <end position="261"/>
    </location>
</feature>
<organism evidence="3 4">
    <name type="scientific">Ephemerocybe angulata</name>
    <dbReference type="NCBI Taxonomy" id="980116"/>
    <lineage>
        <taxon>Eukaryota</taxon>
        <taxon>Fungi</taxon>
        <taxon>Dikarya</taxon>
        <taxon>Basidiomycota</taxon>
        <taxon>Agaricomycotina</taxon>
        <taxon>Agaricomycetes</taxon>
        <taxon>Agaricomycetidae</taxon>
        <taxon>Agaricales</taxon>
        <taxon>Agaricineae</taxon>
        <taxon>Psathyrellaceae</taxon>
        <taxon>Ephemerocybe</taxon>
    </lineage>
</organism>
<gene>
    <name evidence="3" type="ORF">D9611_005169</name>
</gene>
<dbReference type="SUPFAM" id="SSF52087">
    <property type="entry name" value="CRAL/TRIO domain"/>
    <property type="match status" value="1"/>
</dbReference>
<dbReference type="InterPro" id="IPR052578">
    <property type="entry name" value="PI_Transfer_CRAL-TRIO"/>
</dbReference>
<dbReference type="Pfam" id="PF00650">
    <property type="entry name" value="CRAL_TRIO"/>
    <property type="match status" value="1"/>
</dbReference>
<comment type="caution">
    <text evidence="3">The sequence shown here is derived from an EMBL/GenBank/DDBJ whole genome shotgun (WGS) entry which is preliminary data.</text>
</comment>
<dbReference type="InterPro" id="IPR036273">
    <property type="entry name" value="CRAL/TRIO_N_dom_sf"/>
</dbReference>
<reference evidence="3 4" key="1">
    <citation type="journal article" date="2020" name="ISME J.">
        <title>Uncovering the hidden diversity of litter-decomposition mechanisms in mushroom-forming fungi.</title>
        <authorList>
            <person name="Floudas D."/>
            <person name="Bentzer J."/>
            <person name="Ahren D."/>
            <person name="Johansson T."/>
            <person name="Persson P."/>
            <person name="Tunlid A."/>
        </authorList>
    </citation>
    <scope>NUCLEOTIDE SEQUENCE [LARGE SCALE GENOMIC DNA]</scope>
    <source>
        <strain evidence="3 4">CBS 175.51</strain>
    </source>
</reference>
<dbReference type="SMART" id="SM00516">
    <property type="entry name" value="SEC14"/>
    <property type="match status" value="1"/>
</dbReference>
<feature type="compositionally biased region" description="Low complexity" evidence="1">
    <location>
        <begin position="312"/>
        <end position="325"/>
    </location>
</feature>
<evidence type="ECO:0000313" key="3">
    <source>
        <dbReference type="EMBL" id="KAF5332569.1"/>
    </source>
</evidence>
<feature type="compositionally biased region" description="Polar residues" evidence="1">
    <location>
        <begin position="327"/>
        <end position="340"/>
    </location>
</feature>
<feature type="region of interest" description="Disordered" evidence="1">
    <location>
        <begin position="304"/>
        <end position="359"/>
    </location>
</feature>
<dbReference type="SUPFAM" id="SSF46938">
    <property type="entry name" value="CRAL/TRIO N-terminal domain"/>
    <property type="match status" value="1"/>
</dbReference>
<protein>
    <recommendedName>
        <fullName evidence="2">CRAL-TRIO domain-containing protein</fullName>
    </recommendedName>
</protein>
<name>A0A8H5BZX1_9AGAR</name>
<evidence type="ECO:0000313" key="4">
    <source>
        <dbReference type="Proteomes" id="UP000541558"/>
    </source>
</evidence>
<dbReference type="PROSITE" id="PS50191">
    <property type="entry name" value="CRAL_TRIO"/>
    <property type="match status" value="1"/>
</dbReference>
<feature type="compositionally biased region" description="Acidic residues" evidence="1">
    <location>
        <begin position="348"/>
        <end position="359"/>
    </location>
</feature>
<dbReference type="InterPro" id="IPR001251">
    <property type="entry name" value="CRAL-TRIO_dom"/>
</dbReference>
<sequence length="359" mass="40470">MVKAEAEKGATTQTVLTSPEPGTVIHPVYSYTDEQQKMIEDLRKFTSTIALPPSDPYYPSEQRWLSRADTHPRYMRATKWNYADSEKRIKATMEWRRDFQPDLIPPDEVKIESETGKIILNGFDKDGRPILYMRPGRENTERSPRQVRHLVWWLERAKDLQPAGQESIVILVDYKSCTLRTNPSVSVASKVLHILQDHYPETLGRALITNLPFILNFFYKGISPFLDPVTRDKMRFNPNLLDLIDANQLDADFGGSYNFEFEPHSYWDQIVKACGIAPDGSRVSTSTNTDSDLSASLQALNFDTSSREPCLSSNSSDSGVESDSGPVTPTTPRSVKNSMSGRKGPNEVETDILEDGTTI</sequence>
<dbReference type="EMBL" id="JAACJK010000110">
    <property type="protein sequence ID" value="KAF5332569.1"/>
    <property type="molecule type" value="Genomic_DNA"/>
</dbReference>
<dbReference type="GO" id="GO:0008526">
    <property type="term" value="F:phosphatidylinositol transfer activity"/>
    <property type="evidence" value="ECO:0007669"/>
    <property type="project" value="TreeGrafter"/>
</dbReference>
<proteinExistence type="predicted"/>
<feature type="region of interest" description="Disordered" evidence="1">
    <location>
        <begin position="1"/>
        <end position="22"/>
    </location>
</feature>
<accession>A0A8H5BZX1</accession>
<dbReference type="InterPro" id="IPR036865">
    <property type="entry name" value="CRAL-TRIO_dom_sf"/>
</dbReference>
<dbReference type="Proteomes" id="UP000541558">
    <property type="component" value="Unassembled WGS sequence"/>
</dbReference>